<evidence type="ECO:0000313" key="3">
    <source>
        <dbReference type="Proteomes" id="UP000827092"/>
    </source>
</evidence>
<name>A0AAV6TVE6_9ARAC</name>
<evidence type="ECO:0000256" key="1">
    <source>
        <dbReference type="SAM" id="SignalP"/>
    </source>
</evidence>
<dbReference type="Proteomes" id="UP000827092">
    <property type="component" value="Unassembled WGS sequence"/>
</dbReference>
<feature type="signal peptide" evidence="1">
    <location>
        <begin position="1"/>
        <end position="19"/>
    </location>
</feature>
<evidence type="ECO:0000313" key="2">
    <source>
        <dbReference type="EMBL" id="KAG8175641.1"/>
    </source>
</evidence>
<feature type="chain" id="PRO_5043832072" evidence="1">
    <location>
        <begin position="20"/>
        <end position="28"/>
    </location>
</feature>
<protein>
    <submittedName>
        <fullName evidence="2">Uncharacterized protein</fullName>
    </submittedName>
</protein>
<comment type="caution">
    <text evidence="2">The sequence shown here is derived from an EMBL/GenBank/DDBJ whole genome shotgun (WGS) entry which is preliminary data.</text>
</comment>
<reference evidence="2 3" key="1">
    <citation type="journal article" date="2022" name="Nat. Ecol. Evol.">
        <title>A masculinizing supergene underlies an exaggerated male reproductive morph in a spider.</title>
        <authorList>
            <person name="Hendrickx F."/>
            <person name="De Corte Z."/>
            <person name="Sonet G."/>
            <person name="Van Belleghem S.M."/>
            <person name="Kostlbacher S."/>
            <person name="Vangestel C."/>
        </authorList>
    </citation>
    <scope>NUCLEOTIDE SEQUENCE [LARGE SCALE GENOMIC DNA]</scope>
    <source>
        <strain evidence="2">W744_W776</strain>
    </source>
</reference>
<proteinExistence type="predicted"/>
<gene>
    <name evidence="2" type="ORF">JTE90_018602</name>
</gene>
<sequence length="28" mass="3074">MLLAASALILLLCCEEVKLQPIDQTTDK</sequence>
<feature type="non-terminal residue" evidence="2">
    <location>
        <position position="28"/>
    </location>
</feature>
<accession>A0AAV6TVE6</accession>
<organism evidence="2 3">
    <name type="scientific">Oedothorax gibbosus</name>
    <dbReference type="NCBI Taxonomy" id="931172"/>
    <lineage>
        <taxon>Eukaryota</taxon>
        <taxon>Metazoa</taxon>
        <taxon>Ecdysozoa</taxon>
        <taxon>Arthropoda</taxon>
        <taxon>Chelicerata</taxon>
        <taxon>Arachnida</taxon>
        <taxon>Araneae</taxon>
        <taxon>Araneomorphae</taxon>
        <taxon>Entelegynae</taxon>
        <taxon>Araneoidea</taxon>
        <taxon>Linyphiidae</taxon>
        <taxon>Erigoninae</taxon>
        <taxon>Oedothorax</taxon>
    </lineage>
</organism>
<keyword evidence="1" id="KW-0732">Signal</keyword>
<keyword evidence="3" id="KW-1185">Reference proteome</keyword>
<dbReference type="EMBL" id="JAFNEN010000976">
    <property type="protein sequence ID" value="KAG8175641.1"/>
    <property type="molecule type" value="Genomic_DNA"/>
</dbReference>
<dbReference type="AlphaFoldDB" id="A0AAV6TVE6"/>